<evidence type="ECO:0000313" key="1">
    <source>
        <dbReference type="EMBL" id="QUC67412.1"/>
    </source>
</evidence>
<evidence type="ECO:0000313" key="2">
    <source>
        <dbReference type="Proteomes" id="UP000682782"/>
    </source>
</evidence>
<keyword evidence="2" id="KW-1185">Reference proteome</keyword>
<keyword evidence="1" id="KW-0808">Transferase</keyword>
<dbReference type="Proteomes" id="UP000682782">
    <property type="component" value="Chromosome"/>
</dbReference>
<dbReference type="EMBL" id="CP068393">
    <property type="protein sequence ID" value="QUC67412.1"/>
    <property type="molecule type" value="Genomic_DNA"/>
</dbReference>
<gene>
    <name evidence="1" type="primary">trmB</name>
    <name evidence="1" type="ORF">JYE49_01500</name>
</gene>
<sequence length="261" mass="29947">MHMRTKKWARPELQACPFFIDAIKGPDAKTGALRGTWRPRFANPDLPLHIEMGCGKALSTAKMIADNPEINFVAADLSADILGVARRNIVDACGENPGNVQLVMADICFVDQVFGPQEQAERIYIHFCNPWTEHPKHEKRRLTHPRQLMQYRTFLKEGGEIWFKTDDDTLFEDSLAYFDLCGFEPVKLGYDLHADGFRPNYISEHEEKYTALGVPIKYGVFRMKPETPDFDPTRFRLTPGIKKEAIERMNRAVMPSDQEEK</sequence>
<keyword evidence="1" id="KW-0489">Methyltransferase</keyword>
<proteinExistence type="predicted"/>
<organism evidence="1 2">
    <name type="scientific">Aristaeella hokkaidonensis</name>
    <dbReference type="NCBI Taxonomy" id="3046382"/>
    <lineage>
        <taxon>Bacteria</taxon>
        <taxon>Bacillati</taxon>
        <taxon>Bacillota</taxon>
        <taxon>Clostridia</taxon>
        <taxon>Eubacteriales</taxon>
        <taxon>Aristaeellaceae</taxon>
        <taxon>Aristaeella</taxon>
    </lineage>
</organism>
<protein>
    <submittedName>
        <fullName evidence="1">tRNA (Guanosine(46)-N7)-methyltransferase TrmB</fullName>
        <ecNumber evidence="1">2.1.1.33</ecNumber>
    </submittedName>
</protein>
<reference evidence="1" key="1">
    <citation type="submission" date="2021-01" db="EMBL/GenBank/DDBJ databases">
        <title>Complete genome sequence of Clostridiales bacterium R-7.</title>
        <authorList>
            <person name="Mahoney-Kurpe S.C."/>
            <person name="Palevich N."/>
            <person name="Koike S."/>
            <person name="Moon C.D."/>
            <person name="Attwood G.T."/>
        </authorList>
    </citation>
    <scope>NUCLEOTIDE SEQUENCE</scope>
    <source>
        <strain evidence="1">R-7</strain>
    </source>
</reference>
<accession>A0AC61MXE4</accession>
<dbReference type="EC" id="2.1.1.33" evidence="1"/>
<name>A0AC61MXE4_9FIRM</name>